<organism evidence="1 2">
    <name type="scientific">Macrosiphum euphorbiae</name>
    <name type="common">potato aphid</name>
    <dbReference type="NCBI Taxonomy" id="13131"/>
    <lineage>
        <taxon>Eukaryota</taxon>
        <taxon>Metazoa</taxon>
        <taxon>Ecdysozoa</taxon>
        <taxon>Arthropoda</taxon>
        <taxon>Hexapoda</taxon>
        <taxon>Insecta</taxon>
        <taxon>Pterygota</taxon>
        <taxon>Neoptera</taxon>
        <taxon>Paraneoptera</taxon>
        <taxon>Hemiptera</taxon>
        <taxon>Sternorrhyncha</taxon>
        <taxon>Aphidomorpha</taxon>
        <taxon>Aphidoidea</taxon>
        <taxon>Aphididae</taxon>
        <taxon>Macrosiphini</taxon>
        <taxon>Macrosiphum</taxon>
    </lineage>
</organism>
<sequence length="134" mass="15211">MDDAYSIMKKVCEQPSEVTETDECIPYANLLAVKLRSLDENTRGILMNDIDNLYFHAKYKKQSTDLTSISSHQKLGSGSTNSNLSISPTIVPMHSSTHLFSRHPSHFSPEISYVVQPSTANTYNNYAYNYFFLF</sequence>
<evidence type="ECO:0000313" key="1">
    <source>
        <dbReference type="EMBL" id="CAI6370570.1"/>
    </source>
</evidence>
<gene>
    <name evidence="1" type="ORF">MEUPH1_LOCUS24677</name>
</gene>
<dbReference type="AlphaFoldDB" id="A0AAV0XQ22"/>
<dbReference type="Proteomes" id="UP001160148">
    <property type="component" value="Unassembled WGS sequence"/>
</dbReference>
<comment type="caution">
    <text evidence="1">The sequence shown here is derived from an EMBL/GenBank/DDBJ whole genome shotgun (WGS) entry which is preliminary data.</text>
</comment>
<keyword evidence="2" id="KW-1185">Reference proteome</keyword>
<proteinExistence type="predicted"/>
<dbReference type="EMBL" id="CARXXK010000428">
    <property type="protein sequence ID" value="CAI6370570.1"/>
    <property type="molecule type" value="Genomic_DNA"/>
</dbReference>
<evidence type="ECO:0000313" key="2">
    <source>
        <dbReference type="Proteomes" id="UP001160148"/>
    </source>
</evidence>
<name>A0AAV0XQ22_9HEMI</name>
<protein>
    <submittedName>
        <fullName evidence="1">Uncharacterized protein</fullName>
    </submittedName>
</protein>
<reference evidence="1 2" key="1">
    <citation type="submission" date="2023-01" db="EMBL/GenBank/DDBJ databases">
        <authorList>
            <person name="Whitehead M."/>
        </authorList>
    </citation>
    <scope>NUCLEOTIDE SEQUENCE [LARGE SCALE GENOMIC DNA]</scope>
</reference>
<accession>A0AAV0XQ22</accession>